<evidence type="ECO:0000313" key="1">
    <source>
        <dbReference type="EMBL" id="TFK69597.1"/>
    </source>
</evidence>
<dbReference type="EMBL" id="ML208328">
    <property type="protein sequence ID" value="TFK69597.1"/>
    <property type="molecule type" value="Genomic_DNA"/>
</dbReference>
<accession>A0ACD3AW79</accession>
<name>A0ACD3AW79_9AGAR</name>
<sequence length="283" mass="32847">MTRSQEVLKRGEELEIERKTRKKDMNIAGRTHLAQFEPPGNECLVSLRLLSSQFKCHLILLANLKEHATYDYNRNRRRTSSNSAVDGWPDPHSKESFIRIRPQFKEARNRNSERKPRKQKEELENDIIDWVPRSNSESNSNGSSEFHGNSGEEDGWSPNEIASVEWWRSEAISESGCNVEQMLRCCGSKSWKRLAYMTKQPSWALGKCLVFGSDIRTKQRFERCAFTPRNRAWRPSQDTPSNILRLYALVPTWQLTVYNGFKLTFLPDSDGSYGWLSTLLVRI</sequence>
<reference evidence="1 2" key="1">
    <citation type="journal article" date="2019" name="Nat. Ecol. Evol.">
        <title>Megaphylogeny resolves global patterns of mushroom evolution.</title>
        <authorList>
            <person name="Varga T."/>
            <person name="Krizsan K."/>
            <person name="Foldi C."/>
            <person name="Dima B."/>
            <person name="Sanchez-Garcia M."/>
            <person name="Sanchez-Ramirez S."/>
            <person name="Szollosi G.J."/>
            <person name="Szarkandi J.G."/>
            <person name="Papp V."/>
            <person name="Albert L."/>
            <person name="Andreopoulos W."/>
            <person name="Angelini C."/>
            <person name="Antonin V."/>
            <person name="Barry K.W."/>
            <person name="Bougher N.L."/>
            <person name="Buchanan P."/>
            <person name="Buyck B."/>
            <person name="Bense V."/>
            <person name="Catcheside P."/>
            <person name="Chovatia M."/>
            <person name="Cooper J."/>
            <person name="Damon W."/>
            <person name="Desjardin D."/>
            <person name="Finy P."/>
            <person name="Geml J."/>
            <person name="Haridas S."/>
            <person name="Hughes K."/>
            <person name="Justo A."/>
            <person name="Karasinski D."/>
            <person name="Kautmanova I."/>
            <person name="Kiss B."/>
            <person name="Kocsube S."/>
            <person name="Kotiranta H."/>
            <person name="LaButti K.M."/>
            <person name="Lechner B.E."/>
            <person name="Liimatainen K."/>
            <person name="Lipzen A."/>
            <person name="Lukacs Z."/>
            <person name="Mihaltcheva S."/>
            <person name="Morgado L.N."/>
            <person name="Niskanen T."/>
            <person name="Noordeloos M.E."/>
            <person name="Ohm R.A."/>
            <person name="Ortiz-Santana B."/>
            <person name="Ovrebo C."/>
            <person name="Racz N."/>
            <person name="Riley R."/>
            <person name="Savchenko A."/>
            <person name="Shiryaev A."/>
            <person name="Soop K."/>
            <person name="Spirin V."/>
            <person name="Szebenyi C."/>
            <person name="Tomsovsky M."/>
            <person name="Tulloss R.E."/>
            <person name="Uehling J."/>
            <person name="Grigoriev I.V."/>
            <person name="Vagvolgyi C."/>
            <person name="Papp T."/>
            <person name="Martin F.M."/>
            <person name="Miettinen O."/>
            <person name="Hibbett D.S."/>
            <person name="Nagy L.G."/>
        </authorList>
    </citation>
    <scope>NUCLEOTIDE SEQUENCE [LARGE SCALE GENOMIC DNA]</scope>
    <source>
        <strain evidence="1 2">NL-1719</strain>
    </source>
</reference>
<organism evidence="1 2">
    <name type="scientific">Pluteus cervinus</name>
    <dbReference type="NCBI Taxonomy" id="181527"/>
    <lineage>
        <taxon>Eukaryota</taxon>
        <taxon>Fungi</taxon>
        <taxon>Dikarya</taxon>
        <taxon>Basidiomycota</taxon>
        <taxon>Agaricomycotina</taxon>
        <taxon>Agaricomycetes</taxon>
        <taxon>Agaricomycetidae</taxon>
        <taxon>Agaricales</taxon>
        <taxon>Pluteineae</taxon>
        <taxon>Pluteaceae</taxon>
        <taxon>Pluteus</taxon>
    </lineage>
</organism>
<protein>
    <submittedName>
        <fullName evidence="1">Uncharacterized protein</fullName>
    </submittedName>
</protein>
<proteinExistence type="predicted"/>
<dbReference type="Proteomes" id="UP000308600">
    <property type="component" value="Unassembled WGS sequence"/>
</dbReference>
<gene>
    <name evidence="1" type="ORF">BDN72DRAFT_945437</name>
</gene>
<keyword evidence="2" id="KW-1185">Reference proteome</keyword>
<evidence type="ECO:0000313" key="2">
    <source>
        <dbReference type="Proteomes" id="UP000308600"/>
    </source>
</evidence>